<dbReference type="PROSITE" id="PS50897">
    <property type="entry name" value="CTLH"/>
    <property type="match status" value="1"/>
</dbReference>
<comment type="caution">
    <text evidence="3">The sequence shown here is derived from an EMBL/GenBank/DDBJ whole genome shotgun (WGS) entry which is preliminary data.</text>
</comment>
<accession>A0A8X7NC58</accession>
<dbReference type="Proteomes" id="UP000078113">
    <property type="component" value="Unassembled WGS sequence"/>
</dbReference>
<proteinExistence type="predicted"/>
<dbReference type="SMART" id="SM00668">
    <property type="entry name" value="CTLH"/>
    <property type="match status" value="1"/>
</dbReference>
<dbReference type="SMART" id="SM00757">
    <property type="entry name" value="CRA"/>
    <property type="match status" value="1"/>
</dbReference>
<dbReference type="InterPro" id="IPR013144">
    <property type="entry name" value="CRA_dom"/>
</dbReference>
<dbReference type="PANTHER" id="PTHR12864">
    <property type="entry name" value="RAN BINDING PROTEIN 9-RELATED"/>
    <property type="match status" value="1"/>
</dbReference>
<reference evidence="3" key="2">
    <citation type="journal article" date="2019" name="IMA Fungus">
        <title>Genome sequencing and comparison of five Tilletia species to identify candidate genes for the detection of regulated species infecting wheat.</title>
        <authorList>
            <person name="Nguyen H.D.T."/>
            <person name="Sultana T."/>
            <person name="Kesanakurti P."/>
            <person name="Hambleton S."/>
        </authorList>
    </citation>
    <scope>NUCLEOTIDE SEQUENCE</scope>
    <source>
        <strain evidence="3">DAOMC 236422</strain>
    </source>
</reference>
<organism evidence="3 4">
    <name type="scientific">Tilletia walkeri</name>
    <dbReference type="NCBI Taxonomy" id="117179"/>
    <lineage>
        <taxon>Eukaryota</taxon>
        <taxon>Fungi</taxon>
        <taxon>Dikarya</taxon>
        <taxon>Basidiomycota</taxon>
        <taxon>Ustilaginomycotina</taxon>
        <taxon>Exobasidiomycetes</taxon>
        <taxon>Tilletiales</taxon>
        <taxon>Tilletiaceae</taxon>
        <taxon>Tilletia</taxon>
    </lineage>
</organism>
<evidence type="ECO:0000313" key="4">
    <source>
        <dbReference type="Proteomes" id="UP000078113"/>
    </source>
</evidence>
<dbReference type="InterPro" id="IPR006595">
    <property type="entry name" value="CTLH_C"/>
</dbReference>
<keyword evidence="4" id="KW-1185">Reference proteome</keyword>
<feature type="domain" description="CTLH" evidence="2">
    <location>
        <begin position="72"/>
        <end position="129"/>
    </location>
</feature>
<sequence>MATTTTTTSGQVASARKVISKPQWEHRLNHINISKDDLNRLVMDYLVIEGYKDAAERFAAESGLSPQVDLESIENRMLIRNAIQRGDVENAIGKVNELDPEILDNNHLLFFHLQQQRLIELIRLGRVDDALLFAAEELAPRAEEHLELLPELERTMALLAFDLPAPALSLTLDGEGKWDDGGVAAAAAVQSTSTAPATTQTLLPPPHIAALLSATQRLRTAGELNAAILASQAQGRVPKLPQMLMMMKFGEELLSVAGPGRCEFPTLDIRGGLRGGRGGPWAGAAAAAAAAAASKSGTQRAGSTDDDEEEEDDEDEDMAL</sequence>
<evidence type="ECO:0000256" key="1">
    <source>
        <dbReference type="SAM" id="MobiDB-lite"/>
    </source>
</evidence>
<name>A0A8X7NC58_9BASI</name>
<dbReference type="Pfam" id="PF10607">
    <property type="entry name" value="CTLH"/>
    <property type="match status" value="1"/>
</dbReference>
<evidence type="ECO:0000313" key="3">
    <source>
        <dbReference type="EMBL" id="KAE8270308.1"/>
    </source>
</evidence>
<reference evidence="3" key="1">
    <citation type="submission" date="2016-04" db="EMBL/GenBank/DDBJ databases">
        <authorList>
            <person name="Nguyen H.D."/>
            <person name="Samba Siva P."/>
            <person name="Cullis J."/>
            <person name="Levesque C.A."/>
            <person name="Hambleton S."/>
        </authorList>
    </citation>
    <scope>NUCLEOTIDE SEQUENCE</scope>
    <source>
        <strain evidence="3">DAOMC 236422</strain>
    </source>
</reference>
<dbReference type="PROSITE" id="PS50896">
    <property type="entry name" value="LISH"/>
    <property type="match status" value="1"/>
</dbReference>
<dbReference type="InterPro" id="IPR006594">
    <property type="entry name" value="LisH"/>
</dbReference>
<dbReference type="Pfam" id="PF08513">
    <property type="entry name" value="LisH"/>
    <property type="match status" value="1"/>
</dbReference>
<feature type="compositionally biased region" description="Acidic residues" evidence="1">
    <location>
        <begin position="304"/>
        <end position="320"/>
    </location>
</feature>
<dbReference type="InterPro" id="IPR024964">
    <property type="entry name" value="CTLH/CRA"/>
</dbReference>
<dbReference type="EMBL" id="LWDG02000055">
    <property type="protein sequence ID" value="KAE8270308.1"/>
    <property type="molecule type" value="Genomic_DNA"/>
</dbReference>
<dbReference type="AlphaFoldDB" id="A0A8X7NC58"/>
<gene>
    <name evidence="3" type="ORF">A4X09_0g2025</name>
</gene>
<evidence type="ECO:0000259" key="2">
    <source>
        <dbReference type="PROSITE" id="PS50897"/>
    </source>
</evidence>
<dbReference type="InterPro" id="IPR050618">
    <property type="entry name" value="Ubq-SigPath_Reg"/>
</dbReference>
<feature type="region of interest" description="Disordered" evidence="1">
    <location>
        <begin position="290"/>
        <end position="320"/>
    </location>
</feature>
<dbReference type="SMART" id="SM00667">
    <property type="entry name" value="LisH"/>
    <property type="match status" value="1"/>
</dbReference>
<protein>
    <recommendedName>
        <fullName evidence="2">CTLH domain-containing protein</fullName>
    </recommendedName>
</protein>